<dbReference type="GO" id="GO:0005829">
    <property type="term" value="C:cytosol"/>
    <property type="evidence" value="ECO:0007669"/>
    <property type="project" value="TreeGrafter"/>
</dbReference>
<dbReference type="EC" id="3.6.1.66" evidence="10"/>
<sequence length="203" mass="22551">MPHLPQKILIATKNLGKVNEIRDLIQDLPIEFLSLAEFPDAPDVVEDGETFEENALKKARTLALATGLVTLADDSGLCVEALNGRPGVLSARYSGEGSSDEEKCLRILEEMSEIPDSERYARFVCVLALADPGGEEYVFRGVCEGRIIRELKGTKGFGYDPIFLYEEEGLTFAEMDRQSKNLVSHRGLALRKFGVFLEQRARP</sequence>
<dbReference type="NCBIfam" id="NF011397">
    <property type="entry name" value="PRK14822.1"/>
    <property type="match status" value="1"/>
</dbReference>
<evidence type="ECO:0000313" key="13">
    <source>
        <dbReference type="Proteomes" id="UP000807825"/>
    </source>
</evidence>
<evidence type="ECO:0000256" key="7">
    <source>
        <dbReference type="ARBA" id="ARBA00023080"/>
    </source>
</evidence>
<dbReference type="Gene3D" id="3.90.950.10">
    <property type="match status" value="1"/>
</dbReference>
<keyword evidence="7 10" id="KW-0546">Nucleotide metabolism</keyword>
<evidence type="ECO:0000256" key="4">
    <source>
        <dbReference type="ARBA" id="ARBA00022741"/>
    </source>
</evidence>
<comment type="caution">
    <text evidence="12">The sequence shown here is derived from an EMBL/GenBank/DDBJ whole genome shotgun (WGS) entry which is preliminary data.</text>
</comment>
<evidence type="ECO:0000256" key="1">
    <source>
        <dbReference type="ARBA" id="ARBA00008023"/>
    </source>
</evidence>
<keyword evidence="5 10" id="KW-0378">Hydrolase</keyword>
<feature type="binding site" evidence="10">
    <location>
        <begin position="157"/>
        <end position="160"/>
    </location>
    <ligand>
        <name>substrate</name>
    </ligand>
</feature>
<comment type="catalytic activity">
    <reaction evidence="10">
        <text>ITP + H2O = IMP + diphosphate + H(+)</text>
        <dbReference type="Rhea" id="RHEA:29399"/>
        <dbReference type="ChEBI" id="CHEBI:15377"/>
        <dbReference type="ChEBI" id="CHEBI:15378"/>
        <dbReference type="ChEBI" id="CHEBI:33019"/>
        <dbReference type="ChEBI" id="CHEBI:58053"/>
        <dbReference type="ChEBI" id="CHEBI:61402"/>
        <dbReference type="EC" id="3.6.1.66"/>
    </reaction>
</comment>
<dbReference type="GO" id="GO:0009146">
    <property type="term" value="P:purine nucleoside triphosphate catabolic process"/>
    <property type="evidence" value="ECO:0007669"/>
    <property type="project" value="UniProtKB-UniRule"/>
</dbReference>
<dbReference type="GO" id="GO:0036220">
    <property type="term" value="F:ITP diphosphatase activity"/>
    <property type="evidence" value="ECO:0007669"/>
    <property type="project" value="UniProtKB-UniRule"/>
</dbReference>
<evidence type="ECO:0000313" key="12">
    <source>
        <dbReference type="EMBL" id="MBI5250673.1"/>
    </source>
</evidence>
<dbReference type="SUPFAM" id="SSF52972">
    <property type="entry name" value="ITPase-like"/>
    <property type="match status" value="1"/>
</dbReference>
<evidence type="ECO:0000256" key="8">
    <source>
        <dbReference type="ARBA" id="ARBA00051875"/>
    </source>
</evidence>
<evidence type="ECO:0000256" key="10">
    <source>
        <dbReference type="HAMAP-Rule" id="MF_01405"/>
    </source>
</evidence>
<dbReference type="NCBIfam" id="TIGR00042">
    <property type="entry name" value="RdgB/HAM1 family non-canonical purine NTP pyrophosphatase"/>
    <property type="match status" value="1"/>
</dbReference>
<feature type="binding site" evidence="10">
    <location>
        <begin position="12"/>
        <end position="17"/>
    </location>
    <ligand>
        <name>substrate</name>
    </ligand>
</feature>
<evidence type="ECO:0000256" key="9">
    <source>
        <dbReference type="ARBA" id="ARBA00052017"/>
    </source>
</evidence>
<feature type="active site" description="Proton acceptor" evidence="10">
    <location>
        <position position="74"/>
    </location>
</feature>
<dbReference type="GO" id="GO:0036222">
    <property type="term" value="F:XTP diphosphatase activity"/>
    <property type="evidence" value="ECO:0007669"/>
    <property type="project" value="UniProtKB-UniRule"/>
</dbReference>
<dbReference type="PANTHER" id="PTHR11067:SF9">
    <property type="entry name" value="INOSINE TRIPHOSPHATE PYROPHOSPHATASE"/>
    <property type="match status" value="1"/>
</dbReference>
<comment type="catalytic activity">
    <reaction evidence="9 10">
        <text>XTP + H2O = XMP + diphosphate + H(+)</text>
        <dbReference type="Rhea" id="RHEA:28610"/>
        <dbReference type="ChEBI" id="CHEBI:15377"/>
        <dbReference type="ChEBI" id="CHEBI:15378"/>
        <dbReference type="ChEBI" id="CHEBI:33019"/>
        <dbReference type="ChEBI" id="CHEBI:57464"/>
        <dbReference type="ChEBI" id="CHEBI:61314"/>
        <dbReference type="EC" id="3.6.1.66"/>
    </reaction>
</comment>
<evidence type="ECO:0000256" key="2">
    <source>
        <dbReference type="ARBA" id="ARBA00011738"/>
    </source>
</evidence>
<comment type="subunit">
    <text evidence="2 10">Homodimer.</text>
</comment>
<evidence type="ECO:0000256" key="3">
    <source>
        <dbReference type="ARBA" id="ARBA00022723"/>
    </source>
</evidence>
<accession>A0A9D6V2I9</accession>
<dbReference type="InterPro" id="IPR002637">
    <property type="entry name" value="RdgB/HAM1"/>
</dbReference>
<dbReference type="Proteomes" id="UP000807825">
    <property type="component" value="Unassembled WGS sequence"/>
</dbReference>
<comment type="catalytic activity">
    <reaction evidence="8 10">
        <text>dITP + H2O = dIMP + diphosphate + H(+)</text>
        <dbReference type="Rhea" id="RHEA:28342"/>
        <dbReference type="ChEBI" id="CHEBI:15377"/>
        <dbReference type="ChEBI" id="CHEBI:15378"/>
        <dbReference type="ChEBI" id="CHEBI:33019"/>
        <dbReference type="ChEBI" id="CHEBI:61194"/>
        <dbReference type="ChEBI" id="CHEBI:61382"/>
        <dbReference type="EC" id="3.6.1.66"/>
    </reaction>
</comment>
<evidence type="ECO:0000256" key="6">
    <source>
        <dbReference type="ARBA" id="ARBA00022842"/>
    </source>
</evidence>
<dbReference type="HAMAP" id="MF_01405">
    <property type="entry name" value="Non_canon_purine_NTPase"/>
    <property type="match status" value="1"/>
</dbReference>
<dbReference type="GO" id="GO:0009117">
    <property type="term" value="P:nucleotide metabolic process"/>
    <property type="evidence" value="ECO:0007669"/>
    <property type="project" value="UniProtKB-KW"/>
</dbReference>
<keyword evidence="4 10" id="KW-0547">Nucleotide-binding</keyword>
<evidence type="ECO:0000256" key="11">
    <source>
        <dbReference type="RuleBase" id="RU003781"/>
    </source>
</evidence>
<gene>
    <name evidence="12" type="ORF">HY912_14375</name>
</gene>
<dbReference type="GO" id="GO:0046872">
    <property type="term" value="F:metal ion binding"/>
    <property type="evidence" value="ECO:0007669"/>
    <property type="project" value="UniProtKB-KW"/>
</dbReference>
<dbReference type="GO" id="GO:0000166">
    <property type="term" value="F:nucleotide binding"/>
    <property type="evidence" value="ECO:0007669"/>
    <property type="project" value="UniProtKB-KW"/>
</dbReference>
<dbReference type="CDD" id="cd00515">
    <property type="entry name" value="HAM1"/>
    <property type="match status" value="1"/>
</dbReference>
<dbReference type="GO" id="GO:0035870">
    <property type="term" value="F:dITP diphosphatase activity"/>
    <property type="evidence" value="ECO:0007669"/>
    <property type="project" value="UniProtKB-UniRule"/>
</dbReference>
<feature type="binding site" evidence="10">
    <location>
        <position position="74"/>
    </location>
    <ligand>
        <name>Mg(2+)</name>
        <dbReference type="ChEBI" id="CHEBI:18420"/>
    </ligand>
</feature>
<feature type="binding site" evidence="10">
    <location>
        <position position="75"/>
    </location>
    <ligand>
        <name>substrate</name>
    </ligand>
</feature>
<dbReference type="PANTHER" id="PTHR11067">
    <property type="entry name" value="INOSINE TRIPHOSPHATE PYROPHOSPHATASE/HAM1 PROTEIN"/>
    <property type="match status" value="1"/>
</dbReference>
<dbReference type="InterPro" id="IPR029001">
    <property type="entry name" value="ITPase-like_fam"/>
</dbReference>
<comment type="cofactor">
    <cofactor evidence="10">
        <name>Mg(2+)</name>
        <dbReference type="ChEBI" id="CHEBI:18420"/>
    </cofactor>
    <text evidence="10">Binds 1 Mg(2+) ion per subunit.</text>
</comment>
<evidence type="ECO:0000256" key="5">
    <source>
        <dbReference type="ARBA" id="ARBA00022801"/>
    </source>
</evidence>
<name>A0A9D6V2I9_9BACT</name>
<keyword evidence="6 10" id="KW-0460">Magnesium</keyword>
<feature type="binding site" evidence="10">
    <location>
        <position position="180"/>
    </location>
    <ligand>
        <name>substrate</name>
    </ligand>
</feature>
<dbReference type="Pfam" id="PF01725">
    <property type="entry name" value="Ham1p_like"/>
    <property type="match status" value="1"/>
</dbReference>
<dbReference type="EMBL" id="JACRDE010000374">
    <property type="protein sequence ID" value="MBI5250673.1"/>
    <property type="molecule type" value="Genomic_DNA"/>
</dbReference>
<proteinExistence type="inferred from homology"/>
<dbReference type="GO" id="GO:0017111">
    <property type="term" value="F:ribonucleoside triphosphate phosphatase activity"/>
    <property type="evidence" value="ECO:0007669"/>
    <property type="project" value="InterPro"/>
</dbReference>
<feature type="binding site" evidence="10">
    <location>
        <begin position="185"/>
        <end position="186"/>
    </location>
    <ligand>
        <name>substrate</name>
    </ligand>
</feature>
<comment type="function">
    <text evidence="10">Pyrophosphatase that catalyzes the hydrolysis of nucleoside triphosphates to their monophosphate derivatives, with a high preference for the non-canonical purine nucleotides XTP (xanthosine triphosphate), dITP (deoxyinosine triphosphate) and ITP. Seems to function as a house-cleaning enzyme that removes non-canonical purine nucleotides from the nucleotide pool, thus preventing their incorporation into DNA/RNA and avoiding chromosomal lesions.</text>
</comment>
<comment type="similarity">
    <text evidence="1 10 11">Belongs to the HAM1 NTPase family.</text>
</comment>
<keyword evidence="3 10" id="KW-0479">Metal-binding</keyword>
<dbReference type="AlphaFoldDB" id="A0A9D6V2I9"/>
<protein>
    <recommendedName>
        <fullName evidence="10">dITP/XTP pyrophosphatase</fullName>
        <ecNumber evidence="10">3.6.1.66</ecNumber>
    </recommendedName>
    <alternativeName>
        <fullName evidence="10">Non-canonical purine NTP pyrophosphatase</fullName>
    </alternativeName>
    <alternativeName>
        <fullName evidence="10">Non-standard purine NTP pyrophosphatase</fullName>
    </alternativeName>
    <alternativeName>
        <fullName evidence="10">Nucleoside-triphosphate diphosphatase</fullName>
    </alternativeName>
    <alternativeName>
        <fullName evidence="10">Nucleoside-triphosphate pyrophosphatase</fullName>
        <shortName evidence="10">NTPase</shortName>
    </alternativeName>
</protein>
<reference evidence="12" key="1">
    <citation type="submission" date="2020-07" db="EMBL/GenBank/DDBJ databases">
        <title>Huge and variable diversity of episymbiotic CPR bacteria and DPANN archaea in groundwater ecosystems.</title>
        <authorList>
            <person name="He C.Y."/>
            <person name="Keren R."/>
            <person name="Whittaker M."/>
            <person name="Farag I.F."/>
            <person name="Doudna J."/>
            <person name="Cate J.H.D."/>
            <person name="Banfield J.F."/>
        </authorList>
    </citation>
    <scope>NUCLEOTIDE SEQUENCE</scope>
    <source>
        <strain evidence="12">NC_groundwater_1664_Pr3_B-0.1um_52_9</strain>
    </source>
</reference>
<comment type="caution">
    <text evidence="10">Lacks conserved residue(s) required for the propagation of feature annotation.</text>
</comment>
<dbReference type="FunFam" id="3.90.950.10:FF:000001">
    <property type="entry name" value="dITP/XTP pyrophosphatase"/>
    <property type="match status" value="1"/>
</dbReference>
<dbReference type="InterPro" id="IPR020922">
    <property type="entry name" value="dITP/XTP_pyrophosphatase"/>
</dbReference>
<organism evidence="12 13">
    <name type="scientific">Desulfomonile tiedjei</name>
    <dbReference type="NCBI Taxonomy" id="2358"/>
    <lineage>
        <taxon>Bacteria</taxon>
        <taxon>Pseudomonadati</taxon>
        <taxon>Thermodesulfobacteriota</taxon>
        <taxon>Desulfomonilia</taxon>
        <taxon>Desulfomonilales</taxon>
        <taxon>Desulfomonilaceae</taxon>
        <taxon>Desulfomonile</taxon>
    </lineage>
</organism>